<keyword evidence="2" id="KW-0812">Transmembrane</keyword>
<gene>
    <name evidence="4" type="ORF">PITCH_A1150001</name>
</gene>
<evidence type="ECO:0000259" key="3">
    <source>
        <dbReference type="PROSITE" id="PS50198"/>
    </source>
</evidence>
<accession>A0A445MR95</accession>
<dbReference type="PROSITE" id="PS50198">
    <property type="entry name" value="PPIC_PPIASE_2"/>
    <property type="match status" value="1"/>
</dbReference>
<dbReference type="Gene3D" id="3.10.50.40">
    <property type="match status" value="1"/>
</dbReference>
<keyword evidence="2" id="KW-0472">Membrane</keyword>
<evidence type="ECO:0000313" key="4">
    <source>
        <dbReference type="EMBL" id="SPD71966.1"/>
    </source>
</evidence>
<dbReference type="InterPro" id="IPR050245">
    <property type="entry name" value="PrsA_foldase"/>
</dbReference>
<keyword evidence="2" id="KW-1133">Transmembrane helix</keyword>
<feature type="domain" description="PpiC" evidence="3">
    <location>
        <begin position="309"/>
        <end position="409"/>
    </location>
</feature>
<proteinExistence type="predicted"/>
<dbReference type="AlphaFoldDB" id="A0A445MR95"/>
<dbReference type="EMBL" id="OJIN01000019">
    <property type="protein sequence ID" value="SPD71966.1"/>
    <property type="molecule type" value="Genomic_DNA"/>
</dbReference>
<dbReference type="SUPFAM" id="SSF109998">
    <property type="entry name" value="Triger factor/SurA peptide-binding domain-like"/>
    <property type="match status" value="1"/>
</dbReference>
<organism evidence="4">
    <name type="scientific">uncultured Desulfobacterium sp</name>
    <dbReference type="NCBI Taxonomy" id="201089"/>
    <lineage>
        <taxon>Bacteria</taxon>
        <taxon>Pseudomonadati</taxon>
        <taxon>Thermodesulfobacteriota</taxon>
        <taxon>Desulfobacteria</taxon>
        <taxon>Desulfobacterales</taxon>
        <taxon>Desulfobacteriaceae</taxon>
        <taxon>Desulfobacterium</taxon>
        <taxon>environmental samples</taxon>
    </lineage>
</organism>
<dbReference type="InterPro" id="IPR046357">
    <property type="entry name" value="PPIase_dom_sf"/>
</dbReference>
<evidence type="ECO:0000256" key="1">
    <source>
        <dbReference type="PROSITE-ProRule" id="PRU00278"/>
    </source>
</evidence>
<sequence length="472" mass="52857">MIQGFDFSLPGDKQKTEGSQSKLLTILICFVLVAVLANIALVLLNGEDKKQGATGAALSAEQQKQLALKLEKQGLELPSAAAWKRYLNVALPSDEEAARIWYRIGKLYQTADRCDMALDAFYRSEGFARPQDIAQEISSRTQDCLEAMGKFAALRQELSERVGIDTAKPGNSSAQKDDSIVAEIGPQKVLKSELDRIIEEQIDQKISQFAAYMPEDELKKKKEELLKQYTTDQQRQLFLNQYIVTELLYRKARESGISDDPKVRAAVKDLERSMLAQKLMERQFADEIKITPGDLKTYYEAHSKEYIQPERARIAHILVKDKQAANAVRERLRKGDDFAALASELSQDTSTGKKSGEISGWVERREKGIVPGIGQSKDAVPIIFSTDKGKVCEEDIESDSGIHVVKVIDQEPERQKGFDEVKDDVSIALRSAKEREVQQGLLSRLKDQYNVVIHQSAFKGEEKTPEDSTAGQ</sequence>
<keyword evidence="1" id="KW-0697">Rotamase</keyword>
<name>A0A445MR95_9BACT</name>
<feature type="transmembrane region" description="Helical" evidence="2">
    <location>
        <begin position="23"/>
        <end position="44"/>
    </location>
</feature>
<reference evidence="4" key="1">
    <citation type="submission" date="2018-01" db="EMBL/GenBank/DDBJ databases">
        <authorList>
            <person name="Regsiter A."/>
            <person name="William W."/>
        </authorList>
    </citation>
    <scope>NUCLEOTIDE SEQUENCE</scope>
    <source>
        <strain evidence="4">TRIP AH-1</strain>
    </source>
</reference>
<evidence type="ECO:0000256" key="2">
    <source>
        <dbReference type="SAM" id="Phobius"/>
    </source>
</evidence>
<dbReference type="SUPFAM" id="SSF54534">
    <property type="entry name" value="FKBP-like"/>
    <property type="match status" value="1"/>
</dbReference>
<dbReference type="PANTHER" id="PTHR47245:SF2">
    <property type="entry name" value="PEPTIDYL-PROLYL CIS-TRANS ISOMERASE HP_0175-RELATED"/>
    <property type="match status" value="1"/>
</dbReference>
<keyword evidence="1" id="KW-0413">Isomerase</keyword>
<dbReference type="InterPro" id="IPR000297">
    <property type="entry name" value="PPIase_PpiC"/>
</dbReference>
<dbReference type="InterPro" id="IPR027304">
    <property type="entry name" value="Trigger_fact/SurA_dom_sf"/>
</dbReference>
<dbReference type="GO" id="GO:0003755">
    <property type="term" value="F:peptidyl-prolyl cis-trans isomerase activity"/>
    <property type="evidence" value="ECO:0007669"/>
    <property type="project" value="UniProtKB-KW"/>
</dbReference>
<dbReference type="PANTHER" id="PTHR47245">
    <property type="entry name" value="PEPTIDYLPROLYL ISOMERASE"/>
    <property type="match status" value="1"/>
</dbReference>
<protein>
    <recommendedName>
        <fullName evidence="3">PpiC domain-containing protein</fullName>
    </recommendedName>
</protein>
<dbReference type="Pfam" id="PF13145">
    <property type="entry name" value="Rotamase_2"/>
    <property type="match status" value="1"/>
</dbReference>